<feature type="transmembrane region" description="Helical" evidence="1">
    <location>
        <begin position="21"/>
        <end position="39"/>
    </location>
</feature>
<keyword evidence="1" id="KW-0812">Transmembrane</keyword>
<keyword evidence="1" id="KW-0472">Membrane</keyword>
<evidence type="ECO:0000313" key="3">
    <source>
        <dbReference type="Proteomes" id="UP000192276"/>
    </source>
</evidence>
<protein>
    <submittedName>
        <fullName evidence="2">Uncharacterized protein</fullName>
    </submittedName>
</protein>
<organism evidence="2 3">
    <name type="scientific">Niastella populi</name>
    <dbReference type="NCBI Taxonomy" id="550983"/>
    <lineage>
        <taxon>Bacteria</taxon>
        <taxon>Pseudomonadati</taxon>
        <taxon>Bacteroidota</taxon>
        <taxon>Chitinophagia</taxon>
        <taxon>Chitinophagales</taxon>
        <taxon>Chitinophagaceae</taxon>
        <taxon>Niastella</taxon>
    </lineage>
</organism>
<sequence length="92" mass="10233">MNIKLLKTATKMKATRQLISLCLVIGMTITSYVTFFPPVKEGSTTFTSIQTCIYNTTASGYGSKFLSKYCITTTSLSIGNVYRYNSQYVQLS</sequence>
<dbReference type="AlphaFoldDB" id="A0A1V9F7T4"/>
<evidence type="ECO:0000313" key="2">
    <source>
        <dbReference type="EMBL" id="OQP54418.1"/>
    </source>
</evidence>
<reference evidence="3" key="1">
    <citation type="submission" date="2016-04" db="EMBL/GenBank/DDBJ databases">
        <authorList>
            <person name="Chen L."/>
            <person name="Zhuang W."/>
            <person name="Wang G."/>
        </authorList>
    </citation>
    <scope>NUCLEOTIDE SEQUENCE [LARGE SCALE GENOMIC DNA]</scope>
    <source>
        <strain evidence="3">208</strain>
    </source>
</reference>
<comment type="caution">
    <text evidence="2">The sequence shown here is derived from an EMBL/GenBank/DDBJ whole genome shotgun (WGS) entry which is preliminary data.</text>
</comment>
<dbReference type="Proteomes" id="UP000192276">
    <property type="component" value="Unassembled WGS sequence"/>
</dbReference>
<evidence type="ECO:0000256" key="1">
    <source>
        <dbReference type="SAM" id="Phobius"/>
    </source>
</evidence>
<proteinExistence type="predicted"/>
<gene>
    <name evidence="2" type="ORF">A4R26_28070</name>
</gene>
<accession>A0A1V9F7T4</accession>
<name>A0A1V9F7T4_9BACT</name>
<dbReference type="EMBL" id="LWBP01000208">
    <property type="protein sequence ID" value="OQP54418.1"/>
    <property type="molecule type" value="Genomic_DNA"/>
</dbReference>
<keyword evidence="1" id="KW-1133">Transmembrane helix</keyword>
<keyword evidence="3" id="KW-1185">Reference proteome</keyword>